<evidence type="ECO:0000256" key="1">
    <source>
        <dbReference type="ARBA" id="ARBA00023125"/>
    </source>
</evidence>
<accession>H3ZAS4</accession>
<evidence type="ECO:0000313" key="3">
    <source>
        <dbReference type="Proteomes" id="UP000012046"/>
    </source>
</evidence>
<protein>
    <recommendedName>
        <fullName evidence="4">Integrase</fullName>
    </recommendedName>
</protein>
<dbReference type="AlphaFoldDB" id="H3ZAS4"/>
<organism evidence="2 3">
    <name type="scientific">Alishewanella jeotgali KCTC 22429</name>
    <dbReference type="NCBI Taxonomy" id="1129374"/>
    <lineage>
        <taxon>Bacteria</taxon>
        <taxon>Pseudomonadati</taxon>
        <taxon>Pseudomonadota</taxon>
        <taxon>Gammaproteobacteria</taxon>
        <taxon>Alteromonadales</taxon>
        <taxon>Alteromonadaceae</taxon>
        <taxon>Alishewanella</taxon>
    </lineage>
</organism>
<dbReference type="InterPro" id="IPR010998">
    <property type="entry name" value="Integrase_recombinase_N"/>
</dbReference>
<dbReference type="STRING" id="1129374.AJE_02136"/>
<gene>
    <name evidence="2" type="ORF">AJE_02136</name>
</gene>
<dbReference type="PATRIC" id="fig|1129374.4.peg.430"/>
<sequence length="63" mass="6835">MSSPSSPLLLPAQINTITVCIEGKEAEGLAHDTIQRVYGALKTMLNYAVKRAVLSKSLAYSKR</sequence>
<dbReference type="Gene3D" id="1.10.150.130">
    <property type="match status" value="1"/>
</dbReference>
<proteinExistence type="predicted"/>
<dbReference type="GO" id="GO:0003677">
    <property type="term" value="F:DNA binding"/>
    <property type="evidence" value="ECO:0007669"/>
    <property type="project" value="UniProtKB-KW"/>
</dbReference>
<dbReference type="Proteomes" id="UP000012046">
    <property type="component" value="Unassembled WGS sequence"/>
</dbReference>
<evidence type="ECO:0000313" key="2">
    <source>
        <dbReference type="EMBL" id="EHR42038.1"/>
    </source>
</evidence>
<keyword evidence="3" id="KW-1185">Reference proteome</keyword>
<name>H3ZAS4_9ALTE</name>
<keyword evidence="1" id="KW-0238">DNA-binding</keyword>
<evidence type="ECO:0008006" key="4">
    <source>
        <dbReference type="Google" id="ProtNLM"/>
    </source>
</evidence>
<dbReference type="EMBL" id="AHTH01000005">
    <property type="protein sequence ID" value="EHR42038.1"/>
    <property type="molecule type" value="Genomic_DNA"/>
</dbReference>
<comment type="caution">
    <text evidence="2">The sequence shown here is derived from an EMBL/GenBank/DDBJ whole genome shotgun (WGS) entry which is preliminary data.</text>
</comment>
<reference evidence="2 3" key="1">
    <citation type="journal article" date="2012" name="J. Bacteriol.">
        <title>Genome Sequence of Extracellular-Protease-Producing Alishewanella jeotgali Isolated from Traditional Korean Fermented Seafood.</title>
        <authorList>
            <person name="Jung J."/>
            <person name="Chun J."/>
            <person name="Park W."/>
        </authorList>
    </citation>
    <scope>NUCLEOTIDE SEQUENCE [LARGE SCALE GENOMIC DNA]</scope>
    <source>
        <strain evidence="2 3">KCTC 22429</strain>
    </source>
</reference>